<keyword evidence="2" id="KW-0147">Chitin-binding</keyword>
<dbReference type="SMART" id="SM00636">
    <property type="entry name" value="Glyco_18"/>
    <property type="match status" value="1"/>
</dbReference>
<dbReference type="InterPro" id="IPR050314">
    <property type="entry name" value="Glycosyl_Hydrlase_18"/>
</dbReference>
<feature type="chain" id="PRO_5003617885" evidence="8">
    <location>
        <begin position="18"/>
        <end position="607"/>
    </location>
</feature>
<dbReference type="InterPro" id="IPR029070">
    <property type="entry name" value="Chitinase_insertion_sf"/>
</dbReference>
<dbReference type="SUPFAM" id="SSF51445">
    <property type="entry name" value="(Trans)glycosidases"/>
    <property type="match status" value="1"/>
</dbReference>
<evidence type="ECO:0000313" key="11">
    <source>
        <dbReference type="EMBL" id="AFC60662.1"/>
    </source>
</evidence>
<feature type="compositionally biased region" description="Pro residues" evidence="7">
    <location>
        <begin position="411"/>
        <end position="472"/>
    </location>
</feature>
<keyword evidence="8" id="KW-0732">Signal</keyword>
<keyword evidence="4" id="KW-1015">Disulfide bond</keyword>
<feature type="domain" description="Chitin-binding type-2" evidence="9">
    <location>
        <begin position="552"/>
        <end position="606"/>
    </location>
</feature>
<dbReference type="Gene3D" id="3.20.20.80">
    <property type="entry name" value="Glycosidases"/>
    <property type="match status" value="1"/>
</dbReference>
<sequence length="607" mass="67621">MRFLCLLLLGTFGAVAAKDNIVCYFSSWARYRPDYGMFDVDDIDPFLCTHIVFAFTGLSNHTWQIEVLDPWNELCPEEEGGHYCAFKRTVQLKKQNQELKVIVAIGGWNEGSEDYSVMADDATKRKTFVDSSVALVTKYGFDGLDLDWEYPAARGGKPQDRANFVTLAQELRAAFNECNPPLMLTGAFAAGKDKIDISYDIPALVDSFDLFHLMAYDYHGAFENFTHHNAPLCGHYLDYEEFPYYNVMFSMEYYLSLGVPKEKLVLGTATYGRCYTLDNIENHGMWAPASKPGAPGPYIRIPGTLGFNEACERLKNDHSCTIVHDPSMHEPYFYCASDYIWCSYDDAESLRLKARQAKNKGLSGIMVWQIDTDDFQPRCYDKPFHLINSMKEAFAEPAGGDVVNCDEWPTTPAPTTPAPTTPAPTTPAPTTPAPTTPAPTTPAPTTPAPTTPAPTTPAPTTPAPTTPAPTTPAPTTVPVETTTDGGDFGRPDCTKYPEGSVFRHYDCNKYWECVSQRALLMPCSPGTLFDENLSLCNWEQQVDQTTCRMWICEVDNTYYPAADCDKYYKCYNGAGHLQTCADGLYWSQNLVLCDHSSHVDTSRCNIP</sequence>
<dbReference type="GO" id="GO:0004568">
    <property type="term" value="F:chitinase activity"/>
    <property type="evidence" value="ECO:0007669"/>
    <property type="project" value="UniProtKB-ARBA"/>
</dbReference>
<reference evidence="11" key="1">
    <citation type="journal article" date="2012" name="Comp. Biochem. Physiol. B, Biochem. Mol. Biol.">
        <title>Five hepatopancreatic and one epidermal chitinases from a pandalid shrimp (Pandalopsis japonica): cloning and effects of eyestalk ablation on gene expression.</title>
        <authorList>
            <person name="Salma U."/>
            <person name="Uddowla M.H."/>
            <person name="Kim M."/>
            <person name="Kim J.M."/>
            <person name="Kim B.K."/>
            <person name="Baek H.J."/>
            <person name="Park H."/>
            <person name="Mykles D.L."/>
            <person name="Kim H.W."/>
        </authorList>
    </citation>
    <scope>NUCLEOTIDE SEQUENCE</scope>
</reference>
<feature type="signal peptide" evidence="8">
    <location>
        <begin position="1"/>
        <end position="17"/>
    </location>
</feature>
<dbReference type="SMR" id="H8YI21"/>
<dbReference type="Pfam" id="PF01607">
    <property type="entry name" value="CBM_14"/>
    <property type="match status" value="2"/>
</dbReference>
<evidence type="ECO:0000256" key="7">
    <source>
        <dbReference type="SAM" id="MobiDB-lite"/>
    </source>
</evidence>
<dbReference type="GO" id="GO:0005975">
    <property type="term" value="P:carbohydrate metabolic process"/>
    <property type="evidence" value="ECO:0007669"/>
    <property type="project" value="InterPro"/>
</dbReference>
<dbReference type="GO" id="GO:0006032">
    <property type="term" value="P:chitin catabolic process"/>
    <property type="evidence" value="ECO:0007669"/>
    <property type="project" value="UniProtKB-ARBA"/>
</dbReference>
<dbReference type="PANTHER" id="PTHR11177:SF360">
    <property type="entry name" value="CHITINASE 4-RELATED"/>
    <property type="match status" value="1"/>
</dbReference>
<evidence type="ECO:0000256" key="1">
    <source>
        <dbReference type="ARBA" id="ARBA00009121"/>
    </source>
</evidence>
<evidence type="ECO:0000256" key="3">
    <source>
        <dbReference type="ARBA" id="ARBA00022801"/>
    </source>
</evidence>
<feature type="domain" description="Chitin-binding type-2" evidence="9">
    <location>
        <begin position="490"/>
        <end position="549"/>
    </location>
</feature>
<dbReference type="Gene3D" id="3.10.50.10">
    <property type="match status" value="1"/>
</dbReference>
<dbReference type="EMBL" id="JF694840">
    <property type="protein sequence ID" value="AFC60662.1"/>
    <property type="molecule type" value="mRNA"/>
</dbReference>
<dbReference type="SMART" id="SM00494">
    <property type="entry name" value="ChtBD2"/>
    <property type="match status" value="2"/>
</dbReference>
<dbReference type="PROSITE" id="PS51910">
    <property type="entry name" value="GH18_2"/>
    <property type="match status" value="1"/>
</dbReference>
<dbReference type="Gene3D" id="2.170.140.10">
    <property type="entry name" value="Chitin binding domain"/>
    <property type="match status" value="2"/>
</dbReference>
<keyword evidence="3 6" id="KW-0378">Hydrolase</keyword>
<comment type="similarity">
    <text evidence="1">Belongs to the glycosyl hydrolase 18 family. Chitinase class II subfamily.</text>
</comment>
<dbReference type="GO" id="GO:0008061">
    <property type="term" value="F:chitin binding"/>
    <property type="evidence" value="ECO:0007669"/>
    <property type="project" value="UniProtKB-KW"/>
</dbReference>
<dbReference type="InterPro" id="IPR001223">
    <property type="entry name" value="Glyco_hydro18_cat"/>
</dbReference>
<accession>H8YI21</accession>
<dbReference type="GO" id="GO:0005576">
    <property type="term" value="C:extracellular region"/>
    <property type="evidence" value="ECO:0007669"/>
    <property type="project" value="InterPro"/>
</dbReference>
<dbReference type="Pfam" id="PF00704">
    <property type="entry name" value="Glyco_hydro_18"/>
    <property type="match status" value="1"/>
</dbReference>
<feature type="domain" description="GH18" evidence="10">
    <location>
        <begin position="19"/>
        <end position="397"/>
    </location>
</feature>
<evidence type="ECO:0000259" key="9">
    <source>
        <dbReference type="PROSITE" id="PS50940"/>
    </source>
</evidence>
<dbReference type="InterPro" id="IPR036508">
    <property type="entry name" value="Chitin-bd_dom_sf"/>
</dbReference>
<dbReference type="CDD" id="cd02872">
    <property type="entry name" value="GH18_chitolectin_chitotriosidase"/>
    <property type="match status" value="1"/>
</dbReference>
<organism evidence="11">
    <name type="scientific">Pandalus japonicus</name>
    <name type="common">Morotoge shrimp</name>
    <name type="synonym">Pandalopsis dispar var. japonica</name>
    <dbReference type="NCBI Taxonomy" id="666362"/>
    <lineage>
        <taxon>Eukaryota</taxon>
        <taxon>Metazoa</taxon>
        <taxon>Ecdysozoa</taxon>
        <taxon>Arthropoda</taxon>
        <taxon>Crustacea</taxon>
        <taxon>Multicrustacea</taxon>
        <taxon>Malacostraca</taxon>
        <taxon>Eumalacostraca</taxon>
        <taxon>Eucarida</taxon>
        <taxon>Decapoda</taxon>
        <taxon>Pleocyemata</taxon>
        <taxon>Caridea</taxon>
        <taxon>Pandaloidea</taxon>
        <taxon>Pandalidae</taxon>
        <taxon>Pandalus</taxon>
    </lineage>
</organism>
<keyword evidence="5 6" id="KW-0326">Glycosidase</keyword>
<dbReference type="InterPro" id="IPR017853">
    <property type="entry name" value="GH"/>
</dbReference>
<dbReference type="SUPFAM" id="SSF54556">
    <property type="entry name" value="Chitinase insertion domain"/>
    <property type="match status" value="1"/>
</dbReference>
<dbReference type="SUPFAM" id="SSF57625">
    <property type="entry name" value="Invertebrate chitin-binding proteins"/>
    <property type="match status" value="2"/>
</dbReference>
<evidence type="ECO:0000256" key="6">
    <source>
        <dbReference type="RuleBase" id="RU000489"/>
    </source>
</evidence>
<feature type="region of interest" description="Disordered" evidence="7">
    <location>
        <begin position="401"/>
        <end position="493"/>
    </location>
</feature>
<evidence type="ECO:0000256" key="4">
    <source>
        <dbReference type="ARBA" id="ARBA00023157"/>
    </source>
</evidence>
<dbReference type="PANTHER" id="PTHR11177">
    <property type="entry name" value="CHITINASE"/>
    <property type="match status" value="1"/>
</dbReference>
<dbReference type="AlphaFoldDB" id="H8YI21"/>
<dbReference type="InterPro" id="IPR001579">
    <property type="entry name" value="Glyco_hydro_18_chit_AS"/>
</dbReference>
<evidence type="ECO:0000256" key="8">
    <source>
        <dbReference type="SAM" id="SignalP"/>
    </source>
</evidence>
<dbReference type="PROSITE" id="PS50940">
    <property type="entry name" value="CHIT_BIND_II"/>
    <property type="match status" value="2"/>
</dbReference>
<name>H8YI21_PANJP</name>
<dbReference type="InterPro" id="IPR002557">
    <property type="entry name" value="Chitin-bd_dom"/>
</dbReference>
<protein>
    <submittedName>
        <fullName evidence="11">Chitinase</fullName>
    </submittedName>
</protein>
<evidence type="ECO:0000256" key="5">
    <source>
        <dbReference type="ARBA" id="ARBA00023295"/>
    </source>
</evidence>
<proteinExistence type="evidence at transcript level"/>
<dbReference type="InterPro" id="IPR011583">
    <property type="entry name" value="Chitinase_II/V-like_cat"/>
</dbReference>
<gene>
    <name evidence="11" type="primary">Chit5</name>
</gene>
<dbReference type="PROSITE" id="PS01095">
    <property type="entry name" value="GH18_1"/>
    <property type="match status" value="1"/>
</dbReference>
<evidence type="ECO:0000256" key="2">
    <source>
        <dbReference type="ARBA" id="ARBA00022669"/>
    </source>
</evidence>
<evidence type="ECO:0000259" key="10">
    <source>
        <dbReference type="PROSITE" id="PS51910"/>
    </source>
</evidence>